<dbReference type="PROSITE" id="PS51257">
    <property type="entry name" value="PROKAR_LIPOPROTEIN"/>
    <property type="match status" value="1"/>
</dbReference>
<dbReference type="Gene3D" id="3.60.21.10">
    <property type="match status" value="1"/>
</dbReference>
<evidence type="ECO:0000256" key="3">
    <source>
        <dbReference type="ARBA" id="ARBA00022729"/>
    </source>
</evidence>
<dbReference type="InterPro" id="IPR006179">
    <property type="entry name" value="5_nucleotidase/apyrase"/>
</dbReference>
<feature type="signal peptide" evidence="5">
    <location>
        <begin position="1"/>
        <end position="31"/>
    </location>
</feature>
<dbReference type="Gene3D" id="3.90.780.10">
    <property type="entry name" value="5'-Nucleotidase, C-terminal domain"/>
    <property type="match status" value="1"/>
</dbReference>
<evidence type="ECO:0000256" key="4">
    <source>
        <dbReference type="ARBA" id="ARBA00023088"/>
    </source>
</evidence>
<feature type="domain" description="Gram-positive cocci surface proteins LPxTG" evidence="8">
    <location>
        <begin position="703"/>
        <end position="735"/>
    </location>
</feature>
<dbReference type="InterPro" id="IPR029052">
    <property type="entry name" value="Metallo-depent_PP-like"/>
</dbReference>
<dbReference type="InterPro" id="IPR008334">
    <property type="entry name" value="5'-Nucleotdase_C"/>
</dbReference>
<dbReference type="Pfam" id="PF02872">
    <property type="entry name" value="5_nucleotid_C"/>
    <property type="match status" value="1"/>
</dbReference>
<sequence length="735" mass="75632">MQLPRPLARFGGAALAACACVAVAGVSPAFAQVSSPAVIQPTAGTTQVNLIGFNDFHGRINDADRFAANVLTAQAPFGDANTLILGNGDQVGATVFESAALNDQPTIDALNALGVESYTQGNHEFDKGAADAVGRIQNGTNGPDLAANVTDASGAHPFGEYALFTVNGKQVAVIGAVTSEVPSLVSPDGITGYTFEDPVAAVNRVAAQLSDGNPANGEADVIVASYHDGGPVAGNDQLQTNMANTSFAHMVNDTVPAVDAIFNAHTHMAYAYDAPIGASTRPVIQADSYGTSIAQVVLTIDANNNVTLAQSSVIPTPKAVPTDLANDPTILKIQQIMADAVAQSGPIGAQVIATQTADLTRAKQCEPGSIQVAADGTTSNCVVAVKDDRANESALGGVVANSMLDSLNGAGHPVDIAMINPGGLRADIMNDGQVTYKEAASVLPFANTLMQVELTGADLKQILEEQWQPDGSQRPYLQLGLSDGFTYTYDPDRPRGDRILSMSLNGTFIDPAKVYHVAAPSFLAAGGDNFAGFKKATLVKDTGLIDLESFVKWVKAKGQLPIDNNRNGVIVPALAGKDGYPYTETVKAGSTFSFGVAGFDLASLGYTQNSVIKGELIGPDGARIALPGEATVTDPNIAGLEITIPENLATGQYTLVLSFDNSDTVTYLPLSVEGLPQSAPTETAQSTETARPTEAPAPAAEALAGTGAELDVAGWIAAAAALAVAGGAFLARRRA</sequence>
<keyword evidence="5" id="KW-0547">Nucleotide-binding</keyword>
<dbReference type="Pfam" id="PF00149">
    <property type="entry name" value="Metallophos"/>
    <property type="match status" value="1"/>
</dbReference>
<organism evidence="9 10">
    <name type="scientific">Pseudoclavibacter albus</name>
    <dbReference type="NCBI Taxonomy" id="272241"/>
    <lineage>
        <taxon>Bacteria</taxon>
        <taxon>Bacillati</taxon>
        <taxon>Actinomycetota</taxon>
        <taxon>Actinomycetes</taxon>
        <taxon>Micrococcales</taxon>
        <taxon>Microbacteriaceae</taxon>
        <taxon>Pseudoclavibacter</taxon>
    </lineage>
</organism>
<dbReference type="Proteomes" id="UP001525379">
    <property type="component" value="Unassembled WGS sequence"/>
</dbReference>
<feature type="transmembrane region" description="Helical" evidence="7">
    <location>
        <begin position="712"/>
        <end position="731"/>
    </location>
</feature>
<dbReference type="PROSITE" id="PS50847">
    <property type="entry name" value="GRAM_POS_ANCHORING"/>
    <property type="match status" value="1"/>
</dbReference>
<dbReference type="SUPFAM" id="SSF56300">
    <property type="entry name" value="Metallo-dependent phosphatases"/>
    <property type="match status" value="1"/>
</dbReference>
<protein>
    <submittedName>
        <fullName evidence="9">Bifunctional metallophosphatase/5'-nucleotidase</fullName>
    </submittedName>
</protein>
<feature type="chain" id="PRO_5044956565" evidence="5">
    <location>
        <begin position="32"/>
        <end position="735"/>
    </location>
</feature>
<evidence type="ECO:0000259" key="8">
    <source>
        <dbReference type="PROSITE" id="PS50847"/>
    </source>
</evidence>
<comment type="similarity">
    <text evidence="5">Belongs to the 5'-nucleotidase family.</text>
</comment>
<reference evidence="9 10" key="1">
    <citation type="submission" date="2022-04" db="EMBL/GenBank/DDBJ databases">
        <title>Human microbiome associated bacterial genomes.</title>
        <authorList>
            <person name="Sandstrom S."/>
            <person name="Salamzade R."/>
            <person name="Kalan L.R."/>
        </authorList>
    </citation>
    <scope>NUCLEOTIDE SEQUENCE [LARGE SCALE GENOMIC DNA]</scope>
    <source>
        <strain evidence="10">p3-SID1799</strain>
    </source>
</reference>
<evidence type="ECO:0000256" key="2">
    <source>
        <dbReference type="ARBA" id="ARBA00022525"/>
    </source>
</evidence>
<keyword evidence="2" id="KW-0964">Secreted</keyword>
<evidence type="ECO:0000256" key="7">
    <source>
        <dbReference type="SAM" id="Phobius"/>
    </source>
</evidence>
<dbReference type="InterPro" id="IPR019931">
    <property type="entry name" value="LPXTG_anchor"/>
</dbReference>
<evidence type="ECO:0000256" key="1">
    <source>
        <dbReference type="ARBA" id="ARBA00022512"/>
    </source>
</evidence>
<keyword evidence="3 5" id="KW-0732">Signal</keyword>
<dbReference type="PRINTS" id="PR01607">
    <property type="entry name" value="APYRASEFAMLY"/>
</dbReference>
<proteinExistence type="inferred from homology"/>
<dbReference type="InterPro" id="IPR036907">
    <property type="entry name" value="5'-Nucleotdase_C_sf"/>
</dbReference>
<dbReference type="SUPFAM" id="SSF55816">
    <property type="entry name" value="5'-nucleotidase (syn. UDP-sugar hydrolase), C-terminal domain"/>
    <property type="match status" value="1"/>
</dbReference>
<dbReference type="InterPro" id="IPR004843">
    <property type="entry name" value="Calcineurin-like_PHP"/>
</dbReference>
<feature type="region of interest" description="Disordered" evidence="6">
    <location>
        <begin position="676"/>
        <end position="698"/>
    </location>
</feature>
<evidence type="ECO:0000313" key="10">
    <source>
        <dbReference type="Proteomes" id="UP001525379"/>
    </source>
</evidence>
<keyword evidence="7" id="KW-1133">Transmembrane helix</keyword>
<dbReference type="RefSeq" id="WP_260104670.1">
    <property type="nucleotide sequence ID" value="NZ_JALXSQ010000054.1"/>
</dbReference>
<evidence type="ECO:0000256" key="5">
    <source>
        <dbReference type="RuleBase" id="RU362119"/>
    </source>
</evidence>
<dbReference type="EMBL" id="JALXSQ010000054">
    <property type="protein sequence ID" value="MCT2043570.1"/>
    <property type="molecule type" value="Genomic_DNA"/>
</dbReference>
<keyword evidence="7" id="KW-0472">Membrane</keyword>
<dbReference type="PANTHER" id="PTHR11575:SF24">
    <property type="entry name" value="5'-NUCLEOTIDASE"/>
    <property type="match status" value="1"/>
</dbReference>
<keyword evidence="7" id="KW-0812">Transmembrane</keyword>
<evidence type="ECO:0000256" key="6">
    <source>
        <dbReference type="SAM" id="MobiDB-lite"/>
    </source>
</evidence>
<gene>
    <name evidence="9" type="ORF">M3D15_09570</name>
</gene>
<name>A0ABT2HZ30_9MICO</name>
<comment type="caution">
    <text evidence="9">The sequence shown here is derived from an EMBL/GenBank/DDBJ whole genome shotgun (WGS) entry which is preliminary data.</text>
</comment>
<keyword evidence="10" id="KW-1185">Reference proteome</keyword>
<dbReference type="PANTHER" id="PTHR11575">
    <property type="entry name" value="5'-NUCLEOTIDASE-RELATED"/>
    <property type="match status" value="1"/>
</dbReference>
<keyword evidence="1" id="KW-0134">Cell wall</keyword>
<evidence type="ECO:0000313" key="9">
    <source>
        <dbReference type="EMBL" id="MCT2043570.1"/>
    </source>
</evidence>
<feature type="compositionally biased region" description="Low complexity" evidence="6">
    <location>
        <begin position="687"/>
        <end position="698"/>
    </location>
</feature>
<keyword evidence="4" id="KW-0572">Peptidoglycan-anchor</keyword>
<keyword evidence="5" id="KW-0378">Hydrolase</keyword>
<accession>A0ABT2HZ30</accession>